<dbReference type="EMBL" id="KE525315">
    <property type="protein sequence ID" value="KFB46152.1"/>
    <property type="molecule type" value="Genomic_DNA"/>
</dbReference>
<dbReference type="EMBL" id="ATLV01021241">
    <property type="status" value="NOT_ANNOTATED_CDS"/>
    <property type="molecule type" value="Genomic_DNA"/>
</dbReference>
<sequence>MHAPRECAYAFHHFLTAYRVQVLPARCTNVVRGDVAGVPRRLIALDVLNLLREEFDDTRLHFAIRYLQLMRRFCLYGFLRPTEMRAVIAPVLVLPKIFPEPDAPSNLLEKSMILLELLLLANLLGTPDALAGELQRACVEFRANPAGNRQP</sequence>
<protein>
    <submittedName>
        <fullName evidence="1 2">Uncharacterized protein</fullName>
    </submittedName>
</protein>
<evidence type="ECO:0000313" key="1">
    <source>
        <dbReference type="EMBL" id="KFB46152.1"/>
    </source>
</evidence>
<keyword evidence="3" id="KW-1185">Reference proteome</keyword>
<dbReference type="VEuPathDB" id="VectorBase:ASIS010769"/>
<reference evidence="1 3" key="1">
    <citation type="journal article" date="2014" name="BMC Genomics">
        <title>Genome sequence of Anopheles sinensis provides insight into genetics basis of mosquito competence for malaria parasites.</title>
        <authorList>
            <person name="Zhou D."/>
            <person name="Zhang D."/>
            <person name="Ding G."/>
            <person name="Shi L."/>
            <person name="Hou Q."/>
            <person name="Ye Y."/>
            <person name="Xu Y."/>
            <person name="Zhou H."/>
            <person name="Xiong C."/>
            <person name="Li S."/>
            <person name="Yu J."/>
            <person name="Hong S."/>
            <person name="Yu X."/>
            <person name="Zou P."/>
            <person name="Chen C."/>
            <person name="Chang X."/>
            <person name="Wang W."/>
            <person name="Lv Y."/>
            <person name="Sun Y."/>
            <person name="Ma L."/>
            <person name="Shen B."/>
            <person name="Zhu C."/>
        </authorList>
    </citation>
    <scope>NUCLEOTIDE SEQUENCE [LARGE SCALE GENOMIC DNA]</scope>
</reference>
<dbReference type="EnsemblMetazoa" id="ASIC014151-RA">
    <property type="protein sequence ID" value="ASIC014151-PA"/>
    <property type="gene ID" value="ASIC014151"/>
</dbReference>
<dbReference type="OMA" id="MHAPREC"/>
<dbReference type="Proteomes" id="UP000030765">
    <property type="component" value="Unassembled WGS sequence"/>
</dbReference>
<reference evidence="2" key="2">
    <citation type="submission" date="2020-05" db="UniProtKB">
        <authorList>
            <consortium name="EnsemblMetazoa"/>
        </authorList>
    </citation>
    <scope>IDENTIFICATION</scope>
</reference>
<gene>
    <name evidence="1" type="ORF">ZHAS_00014151</name>
</gene>
<accession>A0A084W7F8</accession>
<dbReference type="VEuPathDB" id="VectorBase:ASIC014151"/>
<organism evidence="1">
    <name type="scientific">Anopheles sinensis</name>
    <name type="common">Mosquito</name>
    <dbReference type="NCBI Taxonomy" id="74873"/>
    <lineage>
        <taxon>Eukaryota</taxon>
        <taxon>Metazoa</taxon>
        <taxon>Ecdysozoa</taxon>
        <taxon>Arthropoda</taxon>
        <taxon>Hexapoda</taxon>
        <taxon>Insecta</taxon>
        <taxon>Pterygota</taxon>
        <taxon>Neoptera</taxon>
        <taxon>Endopterygota</taxon>
        <taxon>Diptera</taxon>
        <taxon>Nematocera</taxon>
        <taxon>Culicoidea</taxon>
        <taxon>Culicidae</taxon>
        <taxon>Anophelinae</taxon>
        <taxon>Anopheles</taxon>
    </lineage>
</organism>
<proteinExistence type="predicted"/>
<evidence type="ECO:0000313" key="2">
    <source>
        <dbReference type="EnsemblMetazoa" id="ASIC014151-PA"/>
    </source>
</evidence>
<evidence type="ECO:0000313" key="3">
    <source>
        <dbReference type="Proteomes" id="UP000030765"/>
    </source>
</evidence>
<dbReference type="OrthoDB" id="7722481at2759"/>
<name>A0A084W7F8_ANOSI</name>
<dbReference type="AlphaFoldDB" id="A0A084W7F8"/>